<comment type="caution">
    <text evidence="1">The sequence shown here is derived from an EMBL/GenBank/DDBJ whole genome shotgun (WGS) entry which is preliminary data.</text>
</comment>
<dbReference type="Proteomes" id="UP000004079">
    <property type="component" value="Unassembled WGS sequence"/>
</dbReference>
<gene>
    <name evidence="1" type="ORF">HMPREF0971_02438</name>
</gene>
<dbReference type="HOGENOM" id="CLU_3274633_0_0_10"/>
<sequence>MRSHFLASTPLLQPSCSALSITLACKVTEIIMHLDTDYRLK</sequence>
<evidence type="ECO:0000313" key="2">
    <source>
        <dbReference type="Proteomes" id="UP000004079"/>
    </source>
</evidence>
<dbReference type="AlphaFoldDB" id="D1QTV7"/>
<dbReference type="PROSITE" id="PS51257">
    <property type="entry name" value="PROKAR_LIPOPROTEIN"/>
    <property type="match status" value="1"/>
</dbReference>
<protein>
    <submittedName>
        <fullName evidence="1">Uncharacterized protein</fullName>
    </submittedName>
</protein>
<reference evidence="1 2" key="1">
    <citation type="submission" date="2009-11" db="EMBL/GenBank/DDBJ databases">
        <authorList>
            <person name="Weinstock G."/>
            <person name="Sodergren E."/>
            <person name="Clifton S."/>
            <person name="Fulton L."/>
            <person name="Fulton B."/>
            <person name="Courtney L."/>
            <person name="Fronick C."/>
            <person name="Harrison M."/>
            <person name="Strong C."/>
            <person name="Farmer C."/>
            <person name="Delahaunty K."/>
            <person name="Markovic C."/>
            <person name="Hall O."/>
            <person name="Minx P."/>
            <person name="Tomlinson C."/>
            <person name="Mitreva M."/>
            <person name="Nelson J."/>
            <person name="Hou S."/>
            <person name="Wollam A."/>
            <person name="Pepin K.H."/>
            <person name="Johnson M."/>
            <person name="Bhonagiri V."/>
            <person name="Nash W.E."/>
            <person name="Warren W."/>
            <person name="Chinwalla A."/>
            <person name="Mardis E.R."/>
            <person name="Wilson R.K."/>
        </authorList>
    </citation>
    <scope>NUCLEOTIDE SEQUENCE [LARGE SCALE GENOMIC DNA]</scope>
    <source>
        <strain evidence="1 2">F0302</strain>
    </source>
</reference>
<accession>D1QTV7</accession>
<proteinExistence type="predicted"/>
<dbReference type="EMBL" id="ACUZ02000039">
    <property type="protein sequence ID" value="EFB31287.1"/>
    <property type="molecule type" value="Genomic_DNA"/>
</dbReference>
<name>D1QTV7_9BACT</name>
<evidence type="ECO:0000313" key="1">
    <source>
        <dbReference type="EMBL" id="EFB31287.1"/>
    </source>
</evidence>
<organism evidence="1 2">
    <name type="scientific">Segatella oris F0302</name>
    <dbReference type="NCBI Taxonomy" id="649760"/>
    <lineage>
        <taxon>Bacteria</taxon>
        <taxon>Pseudomonadati</taxon>
        <taxon>Bacteroidota</taxon>
        <taxon>Bacteroidia</taxon>
        <taxon>Bacteroidales</taxon>
        <taxon>Prevotellaceae</taxon>
        <taxon>Segatella</taxon>
    </lineage>
</organism>